<evidence type="ECO:0000313" key="1">
    <source>
        <dbReference type="EMBL" id="GIH59191.1"/>
    </source>
</evidence>
<dbReference type="Proteomes" id="UP000660454">
    <property type="component" value="Unassembled WGS sequence"/>
</dbReference>
<reference evidence="1 2" key="1">
    <citation type="submission" date="2021-01" db="EMBL/GenBank/DDBJ databases">
        <title>Whole genome shotgun sequence of Microbispora siamensis NBRC 104113.</title>
        <authorList>
            <person name="Komaki H."/>
            <person name="Tamura T."/>
        </authorList>
    </citation>
    <scope>NUCLEOTIDE SEQUENCE [LARGE SCALE GENOMIC DNA]</scope>
    <source>
        <strain evidence="1 2">NBRC 104113</strain>
    </source>
</reference>
<keyword evidence="2" id="KW-1185">Reference proteome</keyword>
<name>A0ABQ4GCR8_9ACTN</name>
<proteinExistence type="predicted"/>
<evidence type="ECO:0000313" key="2">
    <source>
        <dbReference type="Proteomes" id="UP000660454"/>
    </source>
</evidence>
<accession>A0ABQ4GCR8</accession>
<dbReference type="EMBL" id="BOOF01000001">
    <property type="protein sequence ID" value="GIH59191.1"/>
    <property type="molecule type" value="Genomic_DNA"/>
</dbReference>
<organism evidence="1 2">
    <name type="scientific">Microbispora siamensis</name>
    <dbReference type="NCBI Taxonomy" id="564413"/>
    <lineage>
        <taxon>Bacteria</taxon>
        <taxon>Bacillati</taxon>
        <taxon>Actinomycetota</taxon>
        <taxon>Actinomycetes</taxon>
        <taxon>Streptosporangiales</taxon>
        <taxon>Streptosporangiaceae</taxon>
        <taxon>Microbispora</taxon>
    </lineage>
</organism>
<protein>
    <submittedName>
        <fullName evidence="1">Uncharacterized protein</fullName>
    </submittedName>
</protein>
<comment type="caution">
    <text evidence="1">The sequence shown here is derived from an EMBL/GenBank/DDBJ whole genome shotgun (WGS) entry which is preliminary data.</text>
</comment>
<sequence length="54" mass="5969">MGSEALAEQEHLREGFDEVLRERQAAAEQILHDLKATLGTSLNTASPQDRYPSS</sequence>
<dbReference type="RefSeq" id="WP_204046497.1">
    <property type="nucleotide sequence ID" value="NZ_BOOF01000001.1"/>
</dbReference>
<gene>
    <name evidence="1" type="ORF">Msi02_00080</name>
</gene>